<feature type="signal peptide" evidence="1">
    <location>
        <begin position="1"/>
        <end position="24"/>
    </location>
</feature>
<dbReference type="Proteomes" id="UP000482634">
    <property type="component" value="Unassembled WGS sequence"/>
</dbReference>
<evidence type="ECO:0000256" key="1">
    <source>
        <dbReference type="SAM" id="SignalP"/>
    </source>
</evidence>
<comment type="caution">
    <text evidence="2">The sequence shown here is derived from an EMBL/GenBank/DDBJ whole genome shotgun (WGS) entry which is preliminary data.</text>
</comment>
<dbReference type="AlphaFoldDB" id="A0A6B3NQM9"/>
<dbReference type="PROSITE" id="PS51257">
    <property type="entry name" value="PROKAR_LIPOPROTEIN"/>
    <property type="match status" value="1"/>
</dbReference>
<name>A0A6B3NQM9_9PSED</name>
<dbReference type="RefSeq" id="WP_163948389.1">
    <property type="nucleotide sequence ID" value="NZ_JAAHBU010000309.1"/>
</dbReference>
<sequence length="158" mass="17217">MHRRDLLKFSFGATLFLGSASLLGCTASAPATGYKVLRDNDLPLLRAVIPAIVDGDLEAILAQLDTNLGALSPAMLGLTRQLFDVLTMPFTRGPLTGVWGAWEHADPSRVQGFLLRWQDSSLDLLRQGYCSLLQLVLMAWYSLPASWASCGYPGPPRL</sequence>
<proteinExistence type="predicted"/>
<organism evidence="2 3">
    <name type="scientific">Pseudomonas brassicae</name>
    <dbReference type="NCBI Taxonomy" id="2708063"/>
    <lineage>
        <taxon>Bacteria</taxon>
        <taxon>Pseudomonadati</taxon>
        <taxon>Pseudomonadota</taxon>
        <taxon>Gammaproteobacteria</taxon>
        <taxon>Pseudomonadales</taxon>
        <taxon>Pseudomonadaceae</taxon>
        <taxon>Pseudomonas</taxon>
    </lineage>
</organism>
<keyword evidence="1" id="KW-0732">Signal</keyword>
<reference evidence="2 3" key="1">
    <citation type="submission" date="2020-02" db="EMBL/GenBank/DDBJ databases">
        <title>Broccoli isolated Pseudomonas sp.</title>
        <authorList>
            <person name="Fujikawa T."/>
            <person name="Sawada H."/>
        </authorList>
    </citation>
    <scope>NUCLEOTIDE SEQUENCE [LARGE SCALE GENOMIC DNA]</scope>
    <source>
        <strain evidence="2 3">MAFF212427</strain>
    </source>
</reference>
<protein>
    <submittedName>
        <fullName evidence="2">Twin-arginine translocation pathway signal protein</fullName>
    </submittedName>
</protein>
<keyword evidence="3" id="KW-1185">Reference proteome</keyword>
<gene>
    <name evidence="2" type="ORF">G3436_19700</name>
</gene>
<dbReference type="EMBL" id="JAAHBU010000309">
    <property type="protein sequence ID" value="NER65682.1"/>
    <property type="molecule type" value="Genomic_DNA"/>
</dbReference>
<evidence type="ECO:0000313" key="3">
    <source>
        <dbReference type="Proteomes" id="UP000482634"/>
    </source>
</evidence>
<feature type="chain" id="PRO_5025654736" evidence="1">
    <location>
        <begin position="25"/>
        <end position="158"/>
    </location>
</feature>
<evidence type="ECO:0000313" key="2">
    <source>
        <dbReference type="EMBL" id="NER65682.1"/>
    </source>
</evidence>
<accession>A0A6B3NQM9</accession>